<dbReference type="Proteomes" id="UP001218218">
    <property type="component" value="Unassembled WGS sequence"/>
</dbReference>
<dbReference type="AlphaFoldDB" id="A0AAD7AN40"/>
<dbReference type="InterPro" id="IPR002016">
    <property type="entry name" value="Haem_peroxidase"/>
</dbReference>
<gene>
    <name evidence="4" type="ORF">DFH08DRAFT_799608</name>
</gene>
<evidence type="ECO:0000313" key="4">
    <source>
        <dbReference type="EMBL" id="KAJ7362584.1"/>
    </source>
</evidence>
<evidence type="ECO:0000313" key="5">
    <source>
        <dbReference type="Proteomes" id="UP001218218"/>
    </source>
</evidence>
<dbReference type="GO" id="GO:0006979">
    <property type="term" value="P:response to oxidative stress"/>
    <property type="evidence" value="ECO:0007669"/>
    <property type="project" value="InterPro"/>
</dbReference>
<dbReference type="PROSITE" id="PS50873">
    <property type="entry name" value="PEROXIDASE_4"/>
    <property type="match status" value="1"/>
</dbReference>
<comment type="caution">
    <text evidence="4">The sequence shown here is derived from an EMBL/GenBank/DDBJ whole genome shotgun (WGS) entry which is preliminary data.</text>
</comment>
<protein>
    <recommendedName>
        <fullName evidence="2">Peroxidase</fullName>
        <ecNumber evidence="2">1.11.1.-</ecNumber>
    </recommendedName>
</protein>
<dbReference type="Pfam" id="PF00141">
    <property type="entry name" value="peroxidase"/>
    <property type="match status" value="1"/>
</dbReference>
<proteinExistence type="inferred from homology"/>
<evidence type="ECO:0000259" key="3">
    <source>
        <dbReference type="PROSITE" id="PS50873"/>
    </source>
</evidence>
<dbReference type="GO" id="GO:0046872">
    <property type="term" value="F:metal ion binding"/>
    <property type="evidence" value="ECO:0007669"/>
    <property type="project" value="UniProtKB-UniRule"/>
</dbReference>
<dbReference type="Gene3D" id="1.10.420.10">
    <property type="entry name" value="Peroxidase, domain 2"/>
    <property type="match status" value="1"/>
</dbReference>
<sequence>MFADLGPSGGPEIVFRSGRVDAAEANPPGVPQPDQGLNAYIAAFARQGFMQTDMISLIACGHMFGGVQHKYFPDMVPELNDTTDTESVAHFDSTFVTFDNKLAYLARYSAMEYIVDTTKDPLIVGVNLTTNSDRPIFSSDCNITMRSFAESSEKFKSTCARVLALMFDTVPKGVELTEIIAPLPVKPHNIQLMLDGDTLKLFGEVRFWNMTKDWARDVLLIWEDHLGSTHHATLSFTGLSTAVAGRYTAAWYAFNQTAEIDFQKLNPAAGITRMRFIVDDRVEYQGGLGFSVQDSVMFSNSSCASSQNPYAGHLDIGVRTGMPVARVYLEGQINDDVQRIVIVETEVEPPMTTSHPYSI</sequence>
<feature type="domain" description="Plant heme peroxidase family profile" evidence="3">
    <location>
        <begin position="1"/>
        <end position="206"/>
    </location>
</feature>
<evidence type="ECO:0000256" key="1">
    <source>
        <dbReference type="RuleBase" id="RU004241"/>
    </source>
</evidence>
<comment type="similarity">
    <text evidence="1">Belongs to the peroxidase family.</text>
</comment>
<dbReference type="EMBL" id="JARIHO010000004">
    <property type="protein sequence ID" value="KAJ7362584.1"/>
    <property type="molecule type" value="Genomic_DNA"/>
</dbReference>
<dbReference type="InterPro" id="IPR010255">
    <property type="entry name" value="Haem_peroxidase_sf"/>
</dbReference>
<dbReference type="EC" id="1.11.1.-" evidence="2"/>
<accession>A0AAD7AN40</accession>
<keyword evidence="5" id="KW-1185">Reference proteome</keyword>
<keyword evidence="2" id="KW-0560">Oxidoreductase</keyword>
<keyword evidence="2 4" id="KW-0575">Peroxidase</keyword>
<dbReference type="SUPFAM" id="SSF48113">
    <property type="entry name" value="Heme-dependent peroxidases"/>
    <property type="match status" value="1"/>
</dbReference>
<name>A0AAD7AN40_9AGAR</name>
<reference evidence="4" key="1">
    <citation type="submission" date="2023-03" db="EMBL/GenBank/DDBJ databases">
        <title>Massive genome expansion in bonnet fungi (Mycena s.s.) driven by repeated elements and novel gene families across ecological guilds.</title>
        <authorList>
            <consortium name="Lawrence Berkeley National Laboratory"/>
            <person name="Harder C.B."/>
            <person name="Miyauchi S."/>
            <person name="Viragh M."/>
            <person name="Kuo A."/>
            <person name="Thoen E."/>
            <person name="Andreopoulos B."/>
            <person name="Lu D."/>
            <person name="Skrede I."/>
            <person name="Drula E."/>
            <person name="Henrissat B."/>
            <person name="Morin E."/>
            <person name="Kohler A."/>
            <person name="Barry K."/>
            <person name="LaButti K."/>
            <person name="Morin E."/>
            <person name="Salamov A."/>
            <person name="Lipzen A."/>
            <person name="Mereny Z."/>
            <person name="Hegedus B."/>
            <person name="Baldrian P."/>
            <person name="Stursova M."/>
            <person name="Weitz H."/>
            <person name="Taylor A."/>
            <person name="Grigoriev I.V."/>
            <person name="Nagy L.G."/>
            <person name="Martin F."/>
            <person name="Kauserud H."/>
        </authorList>
    </citation>
    <scope>NUCLEOTIDE SEQUENCE</scope>
    <source>
        <strain evidence="4">CBHHK002</strain>
    </source>
</reference>
<dbReference type="GO" id="GO:0004601">
    <property type="term" value="F:peroxidase activity"/>
    <property type="evidence" value="ECO:0007669"/>
    <property type="project" value="UniProtKB-KW"/>
</dbReference>
<organism evidence="4 5">
    <name type="scientific">Mycena albidolilacea</name>
    <dbReference type="NCBI Taxonomy" id="1033008"/>
    <lineage>
        <taxon>Eukaryota</taxon>
        <taxon>Fungi</taxon>
        <taxon>Dikarya</taxon>
        <taxon>Basidiomycota</taxon>
        <taxon>Agaricomycotina</taxon>
        <taxon>Agaricomycetes</taxon>
        <taxon>Agaricomycetidae</taxon>
        <taxon>Agaricales</taxon>
        <taxon>Marasmiineae</taxon>
        <taxon>Mycenaceae</taxon>
        <taxon>Mycena</taxon>
    </lineage>
</organism>
<dbReference type="GO" id="GO:0020037">
    <property type="term" value="F:heme binding"/>
    <property type="evidence" value="ECO:0007669"/>
    <property type="project" value="UniProtKB-UniRule"/>
</dbReference>
<evidence type="ECO:0000256" key="2">
    <source>
        <dbReference type="RuleBase" id="RU363051"/>
    </source>
</evidence>